<dbReference type="Proteomes" id="UP000318199">
    <property type="component" value="Unassembled WGS sequence"/>
</dbReference>
<dbReference type="AlphaFoldDB" id="A0A562ZDA4"/>
<evidence type="ECO:0000313" key="2">
    <source>
        <dbReference type="EMBL" id="TWO64000.1"/>
    </source>
</evidence>
<evidence type="ECO:0000313" key="3">
    <source>
        <dbReference type="Proteomes" id="UP000318199"/>
    </source>
</evidence>
<feature type="region of interest" description="Disordered" evidence="1">
    <location>
        <begin position="95"/>
        <end position="121"/>
    </location>
</feature>
<comment type="caution">
    <text evidence="2">The sequence shown here is derived from an EMBL/GenBank/DDBJ whole genome shotgun (WGS) entry which is preliminary data.</text>
</comment>
<name>A0A562ZDA4_9BURK</name>
<sequence length="159" mass="18125">MKLTDQELRKLRDAYNVQKKTQARRKPDRNGHHIQVTMTFEEWLQVWIDSGNLHLRGNGRGKFCMARKDDLGDYAVGNVEIKACEENSREAKLGRSHSACTRDKMRATRAGVSKSQSHKDSIADGHLALPTVRCPHCSTSGRQGGAMQRHHFERCRSRQ</sequence>
<dbReference type="OrthoDB" id="9179611at2"/>
<feature type="region of interest" description="Disordered" evidence="1">
    <location>
        <begin position="138"/>
        <end position="159"/>
    </location>
</feature>
<keyword evidence="3" id="KW-1185">Reference proteome</keyword>
<organism evidence="2 3">
    <name type="scientific">Caenimonas sedimenti</name>
    <dbReference type="NCBI Taxonomy" id="2596921"/>
    <lineage>
        <taxon>Bacteria</taxon>
        <taxon>Pseudomonadati</taxon>
        <taxon>Pseudomonadota</taxon>
        <taxon>Betaproteobacteria</taxon>
        <taxon>Burkholderiales</taxon>
        <taxon>Comamonadaceae</taxon>
        <taxon>Caenimonas</taxon>
    </lineage>
</organism>
<protein>
    <submittedName>
        <fullName evidence="2">Uncharacterized protein</fullName>
    </submittedName>
</protein>
<accession>A0A562ZDA4</accession>
<reference evidence="2 3" key="1">
    <citation type="submission" date="2019-07" db="EMBL/GenBank/DDBJ databases">
        <title>Caenimonas sedimenti sp. nov., isolated from activated sludge.</title>
        <authorList>
            <person name="Xu J."/>
        </authorList>
    </citation>
    <scope>NUCLEOTIDE SEQUENCE [LARGE SCALE GENOMIC DNA]</scope>
    <source>
        <strain evidence="2 3">HX-9-20</strain>
    </source>
</reference>
<dbReference type="EMBL" id="VOBQ01000033">
    <property type="protein sequence ID" value="TWO64000.1"/>
    <property type="molecule type" value="Genomic_DNA"/>
</dbReference>
<dbReference type="RefSeq" id="WP_145897396.1">
    <property type="nucleotide sequence ID" value="NZ_VOBQ01000033.1"/>
</dbReference>
<proteinExistence type="predicted"/>
<gene>
    <name evidence="2" type="ORF">FN976_28355</name>
</gene>
<evidence type="ECO:0000256" key="1">
    <source>
        <dbReference type="SAM" id="MobiDB-lite"/>
    </source>
</evidence>